<comment type="caution">
    <text evidence="1">The sequence shown here is derived from an EMBL/GenBank/DDBJ whole genome shotgun (WGS) entry which is preliminary data.</text>
</comment>
<reference evidence="1" key="1">
    <citation type="journal article" date="2019" name="bioRxiv">
        <title>The Genome of the Zebra Mussel, Dreissena polymorpha: A Resource for Invasive Species Research.</title>
        <authorList>
            <person name="McCartney M.A."/>
            <person name="Auch B."/>
            <person name="Kono T."/>
            <person name="Mallez S."/>
            <person name="Zhang Y."/>
            <person name="Obille A."/>
            <person name="Becker A."/>
            <person name="Abrahante J.E."/>
            <person name="Garbe J."/>
            <person name="Badalamenti J.P."/>
            <person name="Herman A."/>
            <person name="Mangelson H."/>
            <person name="Liachko I."/>
            <person name="Sullivan S."/>
            <person name="Sone E.D."/>
            <person name="Koren S."/>
            <person name="Silverstein K.A.T."/>
            <person name="Beckman K.B."/>
            <person name="Gohl D.M."/>
        </authorList>
    </citation>
    <scope>NUCLEOTIDE SEQUENCE</scope>
    <source>
        <strain evidence="1">Duluth1</strain>
        <tissue evidence="1">Whole animal</tissue>
    </source>
</reference>
<dbReference type="AlphaFoldDB" id="A0A9D4GGE8"/>
<protein>
    <submittedName>
        <fullName evidence="1">Uncharacterized protein</fullName>
    </submittedName>
</protein>
<gene>
    <name evidence="1" type="ORF">DPMN_118250</name>
</gene>
<name>A0A9D4GGE8_DREPO</name>
<dbReference type="Proteomes" id="UP000828390">
    <property type="component" value="Unassembled WGS sequence"/>
</dbReference>
<proteinExistence type="predicted"/>
<dbReference type="EMBL" id="JAIWYP010000005">
    <property type="protein sequence ID" value="KAH3816729.1"/>
    <property type="molecule type" value="Genomic_DNA"/>
</dbReference>
<accession>A0A9D4GGE8</accession>
<evidence type="ECO:0000313" key="2">
    <source>
        <dbReference type="Proteomes" id="UP000828390"/>
    </source>
</evidence>
<organism evidence="1 2">
    <name type="scientific">Dreissena polymorpha</name>
    <name type="common">Zebra mussel</name>
    <name type="synonym">Mytilus polymorpha</name>
    <dbReference type="NCBI Taxonomy" id="45954"/>
    <lineage>
        <taxon>Eukaryota</taxon>
        <taxon>Metazoa</taxon>
        <taxon>Spiralia</taxon>
        <taxon>Lophotrochozoa</taxon>
        <taxon>Mollusca</taxon>
        <taxon>Bivalvia</taxon>
        <taxon>Autobranchia</taxon>
        <taxon>Heteroconchia</taxon>
        <taxon>Euheterodonta</taxon>
        <taxon>Imparidentia</taxon>
        <taxon>Neoheterodontei</taxon>
        <taxon>Myida</taxon>
        <taxon>Dreissenoidea</taxon>
        <taxon>Dreissenidae</taxon>
        <taxon>Dreissena</taxon>
    </lineage>
</organism>
<reference evidence="1" key="2">
    <citation type="submission" date="2020-11" db="EMBL/GenBank/DDBJ databases">
        <authorList>
            <person name="McCartney M.A."/>
            <person name="Auch B."/>
            <person name="Kono T."/>
            <person name="Mallez S."/>
            <person name="Becker A."/>
            <person name="Gohl D.M."/>
            <person name="Silverstein K.A.T."/>
            <person name="Koren S."/>
            <person name="Bechman K.B."/>
            <person name="Herman A."/>
            <person name="Abrahante J.E."/>
            <person name="Garbe J."/>
        </authorList>
    </citation>
    <scope>NUCLEOTIDE SEQUENCE</scope>
    <source>
        <strain evidence="1">Duluth1</strain>
        <tissue evidence="1">Whole animal</tissue>
    </source>
</reference>
<keyword evidence="2" id="KW-1185">Reference proteome</keyword>
<evidence type="ECO:0000313" key="1">
    <source>
        <dbReference type="EMBL" id="KAH3816729.1"/>
    </source>
</evidence>
<sequence>MLRTKIAEYKAGSIGAWHKNDRALYCQFPDRMRQGSYWSLSIDHNADKKNSHRNMERKNTSCGKVQELTHALRAIIALVEVRWLGMEKHQQTKGAGYGSAGRILKIASGLLSS</sequence>